<accession>A0A0P9Q869</accession>
<reference evidence="5 6" key="2">
    <citation type="submission" date="2018-08" db="EMBL/GenBank/DDBJ databases">
        <title>Recombination of ecologically and evolutionarily significant loci maintains genetic cohesion in the Pseudomonas syringae species complex.</title>
        <authorList>
            <person name="Dillon M."/>
            <person name="Thakur S."/>
            <person name="Almeida R.N.D."/>
            <person name="Weir B.S."/>
            <person name="Guttman D.S."/>
        </authorList>
    </citation>
    <scope>NUCLEOTIDE SEQUENCE [LARGE SCALE GENOMIC DNA]</scope>
    <source>
        <strain evidence="3 6">ICMP 4316</strain>
        <strain evidence="2 5">ICMP 8636</strain>
    </source>
</reference>
<reference evidence="1 4" key="1">
    <citation type="submission" date="2015-09" db="EMBL/GenBank/DDBJ databases">
        <title>Genome announcement of multiple Pseudomonas syringae strains.</title>
        <authorList>
            <person name="Thakur S."/>
            <person name="Wang P.W."/>
            <person name="Gong Y."/>
            <person name="Weir B.S."/>
            <person name="Guttman D.S."/>
        </authorList>
    </citation>
    <scope>NUCLEOTIDE SEQUENCE [LARGE SCALE GENOMIC DNA]</scope>
    <source>
        <strain evidence="1 4">ICMP4455</strain>
    </source>
</reference>
<evidence type="ECO:0000313" key="2">
    <source>
        <dbReference type="EMBL" id="RMM01975.1"/>
    </source>
</evidence>
<evidence type="ECO:0000313" key="4">
    <source>
        <dbReference type="Proteomes" id="UP000050490"/>
    </source>
</evidence>
<sequence>MAKMVDMKNRSTIAIWKGCDPTVADAIRRFRDCWEPYSAASKRYPIARLVEELIDPAVTTYTATLPSLHRGHIPGAGSGVAFSKIMRLVGIEAMLRVQRQLLRAFVLTEDKQSEGDRRYIATLETLIELVWACKRKQPAKRKVRGGGVNGRRFRGFCRFCGTLAELTSFAESADAEGKRGIDEELRMSKMRGVDEDLRLSNLYCEAHRPKLPDKTWNPAYRKAKRSIAQFDLELARVSRQCASRGTPKAKSGDELVDSYIHNYMLGQTLTLGEEAELRDLARLMVDSRLSDRKKQMLMLRRLGFNQSEIARRLGIERQAVSKAIASIPEILYLSQPQRSR</sequence>
<comment type="caution">
    <text evidence="1">The sequence shown here is derived from an EMBL/GenBank/DDBJ whole genome shotgun (WGS) entry which is preliminary data.</text>
</comment>
<dbReference type="EMBL" id="RBPV01000261">
    <property type="protein sequence ID" value="RMO57348.1"/>
    <property type="molecule type" value="Genomic_DNA"/>
</dbReference>
<dbReference type="AlphaFoldDB" id="A0A0P9Q869"/>
<evidence type="ECO:0000313" key="1">
    <source>
        <dbReference type="EMBL" id="KPX27057.1"/>
    </source>
</evidence>
<gene>
    <name evidence="1" type="ORF">ALO70_02793</name>
    <name evidence="3" type="ORF">ALQ39_05758</name>
    <name evidence="2" type="ORF">ALQ86_01132</name>
</gene>
<evidence type="ECO:0000313" key="3">
    <source>
        <dbReference type="EMBL" id="RMO57348.1"/>
    </source>
</evidence>
<dbReference type="PATRIC" id="fig|129137.4.peg.4078"/>
<dbReference type="Proteomes" id="UP000050490">
    <property type="component" value="Unassembled WGS sequence"/>
</dbReference>
<organism evidence="1 4">
    <name type="scientific">Pseudomonas amygdali pv. eriobotryae</name>
    <dbReference type="NCBI Taxonomy" id="129137"/>
    <lineage>
        <taxon>Bacteria</taxon>
        <taxon>Pseudomonadati</taxon>
        <taxon>Pseudomonadota</taxon>
        <taxon>Gammaproteobacteria</taxon>
        <taxon>Pseudomonadales</taxon>
        <taxon>Pseudomonadaceae</taxon>
        <taxon>Pseudomonas</taxon>
        <taxon>Pseudomonas amygdali</taxon>
    </lineage>
</organism>
<dbReference type="EMBL" id="LJQI01000252">
    <property type="protein sequence ID" value="KPX27057.1"/>
    <property type="molecule type" value="Genomic_DNA"/>
</dbReference>
<proteinExistence type="predicted"/>
<dbReference type="EMBL" id="RBOA01000141">
    <property type="protein sequence ID" value="RMM01975.1"/>
    <property type="molecule type" value="Genomic_DNA"/>
</dbReference>
<name>A0A0P9Q869_PSEA0</name>
<evidence type="ECO:0000313" key="6">
    <source>
        <dbReference type="Proteomes" id="UP000275613"/>
    </source>
</evidence>
<dbReference type="Proteomes" id="UP000272627">
    <property type="component" value="Unassembled WGS sequence"/>
</dbReference>
<protein>
    <submittedName>
        <fullName evidence="1">Uncharacterized protein</fullName>
    </submittedName>
</protein>
<dbReference type="Proteomes" id="UP000275613">
    <property type="component" value="Unassembled WGS sequence"/>
</dbReference>
<evidence type="ECO:0000313" key="5">
    <source>
        <dbReference type="Proteomes" id="UP000272627"/>
    </source>
</evidence>